<keyword evidence="3" id="KW-1185">Reference proteome</keyword>
<dbReference type="FunFam" id="3.40.50.720:FF:000311">
    <property type="entry name" value="Ornithine cyclodeaminase"/>
    <property type="match status" value="1"/>
</dbReference>
<dbReference type="SUPFAM" id="SSF51735">
    <property type="entry name" value="NAD(P)-binding Rossmann-fold domains"/>
    <property type="match status" value="1"/>
</dbReference>
<comment type="caution">
    <text evidence="2">The sequence shown here is derived from an EMBL/GenBank/DDBJ whole genome shotgun (WGS) entry which is preliminary data.</text>
</comment>
<name>A0A5J4KV72_9CHLR</name>
<sequence length="245" mass="26803">MRFLITLYSAIDGQLLALIEASWLGSMRTGAASALATLHLSRPESSVVGLIGAGNQAMTQLMGMCAVRQVTDVLVYCRNQHEREFFCQQMQRRLSITMHAVNSIQQAVESADILITATTAGEPIIDGNWLQPGCHINAIGSNWAQRRELDSRTLQRCAIISTDSLEQAHIEAGDLLIPIQEGNLRWDDVYELASIINGEGPQRELPEDITLFKSLGVALEDIATAAHVYTLACQQGLGEEIDLLS</sequence>
<comment type="similarity">
    <text evidence="1">Belongs to the ornithine cyclodeaminase/mu-crystallin family.</text>
</comment>
<protein>
    <recommendedName>
        <fullName evidence="4">Ornithine cyclodeaminase</fullName>
    </recommendedName>
</protein>
<dbReference type="Pfam" id="PF02423">
    <property type="entry name" value="OCD_Mu_crystall"/>
    <property type="match status" value="1"/>
</dbReference>
<dbReference type="GO" id="GO:0016491">
    <property type="term" value="F:oxidoreductase activity"/>
    <property type="evidence" value="ECO:0007669"/>
    <property type="project" value="UniProtKB-ARBA"/>
</dbReference>
<dbReference type="PANTHER" id="PTHR13812:SF19">
    <property type="entry name" value="KETIMINE REDUCTASE MU-CRYSTALLIN"/>
    <property type="match status" value="1"/>
</dbReference>
<dbReference type="InterPro" id="IPR036291">
    <property type="entry name" value="NAD(P)-bd_dom_sf"/>
</dbReference>
<dbReference type="Gene3D" id="3.40.50.720">
    <property type="entry name" value="NAD(P)-binding Rossmann-like Domain"/>
    <property type="match status" value="1"/>
</dbReference>
<gene>
    <name evidence="2" type="ORF">KDW_56650</name>
</gene>
<evidence type="ECO:0000256" key="1">
    <source>
        <dbReference type="ARBA" id="ARBA00008903"/>
    </source>
</evidence>
<reference evidence="2 3" key="1">
    <citation type="submission" date="2019-10" db="EMBL/GenBank/DDBJ databases">
        <title>Dictyobacter vulcani sp. nov., within the class Ktedonobacteria, isolated from soil of volcanic Mt. Zao.</title>
        <authorList>
            <person name="Zheng Y."/>
            <person name="Wang C.M."/>
            <person name="Sakai Y."/>
            <person name="Abe K."/>
            <person name="Yokota A."/>
            <person name="Yabe S."/>
        </authorList>
    </citation>
    <scope>NUCLEOTIDE SEQUENCE [LARGE SCALE GENOMIC DNA]</scope>
    <source>
        <strain evidence="2 3">W12</strain>
    </source>
</reference>
<proteinExistence type="inferred from homology"/>
<evidence type="ECO:0000313" key="3">
    <source>
        <dbReference type="Proteomes" id="UP000326912"/>
    </source>
</evidence>
<accession>A0A5J4KV72</accession>
<organism evidence="2 3">
    <name type="scientific">Dictyobacter vulcani</name>
    <dbReference type="NCBI Taxonomy" id="2607529"/>
    <lineage>
        <taxon>Bacteria</taxon>
        <taxon>Bacillati</taxon>
        <taxon>Chloroflexota</taxon>
        <taxon>Ktedonobacteria</taxon>
        <taxon>Ktedonobacterales</taxon>
        <taxon>Dictyobacteraceae</taxon>
        <taxon>Dictyobacter</taxon>
    </lineage>
</organism>
<dbReference type="PANTHER" id="PTHR13812">
    <property type="entry name" value="KETIMINE REDUCTASE MU-CRYSTALLIN"/>
    <property type="match status" value="1"/>
</dbReference>
<dbReference type="GO" id="GO:0019752">
    <property type="term" value="P:carboxylic acid metabolic process"/>
    <property type="evidence" value="ECO:0007669"/>
    <property type="project" value="UniProtKB-ARBA"/>
</dbReference>
<dbReference type="GO" id="GO:0005737">
    <property type="term" value="C:cytoplasm"/>
    <property type="evidence" value="ECO:0007669"/>
    <property type="project" value="TreeGrafter"/>
</dbReference>
<dbReference type="Proteomes" id="UP000326912">
    <property type="component" value="Unassembled WGS sequence"/>
</dbReference>
<dbReference type="InterPro" id="IPR003462">
    <property type="entry name" value="ODC_Mu_crystall"/>
</dbReference>
<evidence type="ECO:0008006" key="4">
    <source>
        <dbReference type="Google" id="ProtNLM"/>
    </source>
</evidence>
<dbReference type="EMBL" id="BKZW01000004">
    <property type="protein sequence ID" value="GER91503.1"/>
    <property type="molecule type" value="Genomic_DNA"/>
</dbReference>
<dbReference type="AlphaFoldDB" id="A0A5J4KV72"/>
<evidence type="ECO:0000313" key="2">
    <source>
        <dbReference type="EMBL" id="GER91503.1"/>
    </source>
</evidence>